<dbReference type="InterPro" id="IPR003838">
    <property type="entry name" value="ABC3_permease_C"/>
</dbReference>
<feature type="transmembrane region" description="Helical" evidence="7">
    <location>
        <begin position="356"/>
        <end position="377"/>
    </location>
</feature>
<evidence type="ECO:0000256" key="5">
    <source>
        <dbReference type="ARBA" id="ARBA00023136"/>
    </source>
</evidence>
<feature type="transmembrane region" description="Helical" evidence="7">
    <location>
        <begin position="410"/>
        <end position="432"/>
    </location>
</feature>
<feature type="transmembrane region" description="Helical" evidence="7">
    <location>
        <begin position="775"/>
        <end position="797"/>
    </location>
</feature>
<feature type="domain" description="MacB-like periplasmic core" evidence="9">
    <location>
        <begin position="493"/>
        <end position="692"/>
    </location>
</feature>
<comment type="subcellular location">
    <subcellularLocation>
        <location evidence="1">Cell membrane</location>
        <topology evidence="1">Multi-pass membrane protein</topology>
    </subcellularLocation>
</comment>
<dbReference type="PANTHER" id="PTHR30572:SF4">
    <property type="entry name" value="ABC TRANSPORTER PERMEASE YTRF"/>
    <property type="match status" value="1"/>
</dbReference>
<feature type="transmembrane region" description="Helical" evidence="7">
    <location>
        <begin position="722"/>
        <end position="748"/>
    </location>
</feature>
<feature type="transmembrane region" description="Helical" evidence="7">
    <location>
        <begin position="809"/>
        <end position="834"/>
    </location>
</feature>
<dbReference type="Pfam" id="PF12704">
    <property type="entry name" value="MacB_PCD"/>
    <property type="match status" value="2"/>
</dbReference>
<evidence type="ECO:0000256" key="6">
    <source>
        <dbReference type="ARBA" id="ARBA00038076"/>
    </source>
</evidence>
<evidence type="ECO:0000256" key="2">
    <source>
        <dbReference type="ARBA" id="ARBA00022475"/>
    </source>
</evidence>
<protein>
    <submittedName>
        <fullName evidence="10">ABC transporter, fused permease protein</fullName>
    </submittedName>
</protein>
<name>A0A6J4S8H0_9ACTN</name>
<dbReference type="GO" id="GO:0022857">
    <property type="term" value="F:transmembrane transporter activity"/>
    <property type="evidence" value="ECO:0007669"/>
    <property type="project" value="TreeGrafter"/>
</dbReference>
<proteinExistence type="inferred from homology"/>
<gene>
    <name evidence="10" type="ORF">AVDCRST_MAG30-1397</name>
</gene>
<accession>A0A6J4S8H0</accession>
<reference evidence="10" key="1">
    <citation type="submission" date="2020-02" db="EMBL/GenBank/DDBJ databases">
        <authorList>
            <person name="Meier V. D."/>
        </authorList>
    </citation>
    <scope>NUCLEOTIDE SEQUENCE</scope>
    <source>
        <strain evidence="10">AVDCRST_MAG30</strain>
    </source>
</reference>
<feature type="domain" description="MacB-like periplasmic core" evidence="9">
    <location>
        <begin position="16"/>
        <end position="234"/>
    </location>
</feature>
<evidence type="ECO:0000256" key="3">
    <source>
        <dbReference type="ARBA" id="ARBA00022692"/>
    </source>
</evidence>
<feature type="transmembrane region" description="Helical" evidence="7">
    <location>
        <begin position="497"/>
        <end position="517"/>
    </location>
</feature>
<evidence type="ECO:0000256" key="7">
    <source>
        <dbReference type="SAM" id="Phobius"/>
    </source>
</evidence>
<keyword evidence="4 7" id="KW-1133">Transmembrane helix</keyword>
<sequence>MLKLALRGMRARKARTAFTLLAVVLGVALIAGTFVLTDTIGRSFDRLVASTGENVDVKVLPASEDGFDDATPSTIPASVADRAEGIAGVKEVSAGFEQAPITLIDDEGERIGPATGAPTFAFSARSERFDAFAYEGGRQPEAADEIAVGQKAAEEAGLEVGDTVGVQGTGPVRRYTITALTTFGGAGALGGAAFAVLTLPEVQRLADEPGRVTEVAIEAESGVAPAALEARVSEAIGRDYRVRTGAEDQASNAQDFKEILSYLTIGLLVFGLISLLVGAFVIFNTFTITVAQRTREFGLLRTIGASRRQILRSVVLEAALIGVLGSLLGLLAGIGLAPLLRELFGLIGFDLPSQALVIAARTVIASVLVGTVVTLLASLGPALRATRVSPMAALREGAVGRSTRRRKSALAAQSGVAALGVALMLVGLFAGFETSTSLIVLGIGAVLVFVGVGLLSPLLVGPLAALIGRPLEAAGGVAGKIARGNAVRAPGRTAGTAAALMIGVALVAFVAIFVNGFKASFSGAFEKAVTADYVIINNAGLLPEGVARSVETVPGVEQAANLRVGNAKLGKDSVALAGLDPRTFSTVVKVDWSQGTDDTFRGLGPREAVVETGFAEERRLRVGSTLTLRSRAGDRVPLTVRGIYEDRGQLLGAVTLPDATLRDAFGVKQVLAALIRTAPGEDDKATQRRLDAALDGPFPSLEAQTREEFIDQQVGAVNQILYLFYVLLALSVIIALFGIVNTLALSVYERTREIGLLRAVGTSRRQVRRIVRGEAVITAVMGALLGVAIGVLFGVLVSRPLEAEGFVLALPFGTLAVLVILGALAGVLAAVVPARRASRIDVLRALQYD</sequence>
<dbReference type="InterPro" id="IPR050250">
    <property type="entry name" value="Macrolide_Exporter_MacB"/>
</dbReference>
<evidence type="ECO:0000256" key="1">
    <source>
        <dbReference type="ARBA" id="ARBA00004651"/>
    </source>
</evidence>
<feature type="transmembrane region" description="Helical" evidence="7">
    <location>
        <begin position="259"/>
        <end position="289"/>
    </location>
</feature>
<dbReference type="EMBL" id="CADCVS010000200">
    <property type="protein sequence ID" value="CAA9491606.1"/>
    <property type="molecule type" value="Genomic_DNA"/>
</dbReference>
<dbReference type="AlphaFoldDB" id="A0A6J4S8H0"/>
<evidence type="ECO:0000256" key="4">
    <source>
        <dbReference type="ARBA" id="ARBA00022989"/>
    </source>
</evidence>
<dbReference type="PANTHER" id="PTHR30572">
    <property type="entry name" value="MEMBRANE COMPONENT OF TRANSPORTER-RELATED"/>
    <property type="match status" value="1"/>
</dbReference>
<dbReference type="GO" id="GO:0005886">
    <property type="term" value="C:plasma membrane"/>
    <property type="evidence" value="ECO:0007669"/>
    <property type="project" value="UniProtKB-SubCell"/>
</dbReference>
<keyword evidence="2" id="KW-1003">Cell membrane</keyword>
<keyword evidence="5 7" id="KW-0472">Membrane</keyword>
<feature type="domain" description="ABC3 transporter permease C-terminal" evidence="8">
    <location>
        <begin position="269"/>
        <end position="390"/>
    </location>
</feature>
<feature type="transmembrane region" description="Helical" evidence="7">
    <location>
        <begin position="310"/>
        <end position="336"/>
    </location>
</feature>
<feature type="transmembrane region" description="Helical" evidence="7">
    <location>
        <begin position="438"/>
        <end position="460"/>
    </location>
</feature>
<dbReference type="Pfam" id="PF02687">
    <property type="entry name" value="FtsX"/>
    <property type="match status" value="2"/>
</dbReference>
<evidence type="ECO:0000313" key="10">
    <source>
        <dbReference type="EMBL" id="CAA9491606.1"/>
    </source>
</evidence>
<keyword evidence="3 7" id="KW-0812">Transmembrane</keyword>
<evidence type="ECO:0000259" key="9">
    <source>
        <dbReference type="Pfam" id="PF12704"/>
    </source>
</evidence>
<feature type="domain" description="ABC3 transporter permease C-terminal" evidence="8">
    <location>
        <begin position="726"/>
        <end position="841"/>
    </location>
</feature>
<organism evidence="10">
    <name type="scientific">uncultured Solirubrobacteraceae bacterium</name>
    <dbReference type="NCBI Taxonomy" id="1162706"/>
    <lineage>
        <taxon>Bacteria</taxon>
        <taxon>Bacillati</taxon>
        <taxon>Actinomycetota</taxon>
        <taxon>Thermoleophilia</taxon>
        <taxon>Solirubrobacterales</taxon>
        <taxon>Solirubrobacteraceae</taxon>
        <taxon>environmental samples</taxon>
    </lineage>
</organism>
<evidence type="ECO:0000259" key="8">
    <source>
        <dbReference type="Pfam" id="PF02687"/>
    </source>
</evidence>
<comment type="similarity">
    <text evidence="6">Belongs to the ABC-4 integral membrane protein family.</text>
</comment>
<dbReference type="InterPro" id="IPR025857">
    <property type="entry name" value="MacB_PCD"/>
</dbReference>